<dbReference type="GeneID" id="54419406"/>
<reference evidence="4" key="2">
    <citation type="submission" date="2020-04" db="EMBL/GenBank/DDBJ databases">
        <authorList>
            <consortium name="NCBI Genome Project"/>
        </authorList>
    </citation>
    <scope>NUCLEOTIDE SEQUENCE</scope>
    <source>
        <strain evidence="4">CBS 781.70</strain>
    </source>
</reference>
<proteinExistence type="predicted"/>
<dbReference type="RefSeq" id="XP_033537591.1">
    <property type="nucleotide sequence ID" value="XM_033678836.1"/>
</dbReference>
<dbReference type="EMBL" id="ML975151">
    <property type="protein sequence ID" value="KAF1815960.1"/>
    <property type="molecule type" value="Genomic_DNA"/>
</dbReference>
<feature type="region of interest" description="Disordered" evidence="1">
    <location>
        <begin position="106"/>
        <end position="229"/>
    </location>
</feature>
<accession>A0A6G1GDH3</accession>
<feature type="compositionally biased region" description="Basic and acidic residues" evidence="1">
    <location>
        <begin position="206"/>
        <end position="221"/>
    </location>
</feature>
<feature type="compositionally biased region" description="Basic and acidic residues" evidence="1">
    <location>
        <begin position="182"/>
        <end position="192"/>
    </location>
</feature>
<sequence>MPSNCLGSALFDLRGLFESHYRRNWSSDSDDNATRFSSVWADREINNVNGGVDEQDTPNGVAGLSQDGGRGETHPQDPTGGDGAPTTYHEFSIPSSNGAVLYVYGTPSQESHDPEVDEETEPEENAPTTNGDEGVYDHQPEYANENPDNLSTSHFNHHAPQTADSTNPEPQRYVEAMNIQDEAARGENSHWETEEESDDDAAEDDGSMRFEDSRDISHRSDGAPLGDVD</sequence>
<evidence type="ECO:0000256" key="1">
    <source>
        <dbReference type="SAM" id="MobiDB-lite"/>
    </source>
</evidence>
<evidence type="ECO:0000313" key="2">
    <source>
        <dbReference type="EMBL" id="KAF1815960.1"/>
    </source>
</evidence>
<feature type="region of interest" description="Disordered" evidence="1">
    <location>
        <begin position="48"/>
        <end position="93"/>
    </location>
</feature>
<reference evidence="4" key="3">
    <citation type="submission" date="2025-04" db="UniProtKB">
        <authorList>
            <consortium name="RefSeq"/>
        </authorList>
    </citation>
    <scope>IDENTIFICATION</scope>
    <source>
        <strain evidence="4">CBS 781.70</strain>
    </source>
</reference>
<gene>
    <name evidence="2 4" type="ORF">P152DRAFT_455683</name>
</gene>
<name>A0A6G1GDH3_9PEZI</name>
<protein>
    <submittedName>
        <fullName evidence="2 4">Uncharacterized protein</fullName>
    </submittedName>
</protein>
<dbReference type="Proteomes" id="UP000504638">
    <property type="component" value="Unplaced"/>
</dbReference>
<evidence type="ECO:0000313" key="4">
    <source>
        <dbReference type="RefSeq" id="XP_033537591.1"/>
    </source>
</evidence>
<organism evidence="2">
    <name type="scientific">Eremomyces bilateralis CBS 781.70</name>
    <dbReference type="NCBI Taxonomy" id="1392243"/>
    <lineage>
        <taxon>Eukaryota</taxon>
        <taxon>Fungi</taxon>
        <taxon>Dikarya</taxon>
        <taxon>Ascomycota</taxon>
        <taxon>Pezizomycotina</taxon>
        <taxon>Dothideomycetes</taxon>
        <taxon>Dothideomycetes incertae sedis</taxon>
        <taxon>Eremomycetales</taxon>
        <taxon>Eremomycetaceae</taxon>
        <taxon>Eremomyces</taxon>
    </lineage>
</organism>
<evidence type="ECO:0000313" key="3">
    <source>
        <dbReference type="Proteomes" id="UP000504638"/>
    </source>
</evidence>
<reference evidence="2 4" key="1">
    <citation type="submission" date="2020-01" db="EMBL/GenBank/DDBJ databases">
        <authorList>
            <consortium name="DOE Joint Genome Institute"/>
            <person name="Haridas S."/>
            <person name="Albert R."/>
            <person name="Binder M."/>
            <person name="Bloem J."/>
            <person name="Labutti K."/>
            <person name="Salamov A."/>
            <person name="Andreopoulos B."/>
            <person name="Baker S.E."/>
            <person name="Barry K."/>
            <person name="Bills G."/>
            <person name="Bluhm B.H."/>
            <person name="Cannon C."/>
            <person name="Castanera R."/>
            <person name="Culley D.E."/>
            <person name="Daum C."/>
            <person name="Ezra D."/>
            <person name="Gonzalez J.B."/>
            <person name="Henrissat B."/>
            <person name="Kuo A."/>
            <person name="Liang C."/>
            <person name="Lipzen A."/>
            <person name="Lutzoni F."/>
            <person name="Magnuson J."/>
            <person name="Mondo S."/>
            <person name="Nolan M."/>
            <person name="Ohm R."/>
            <person name="Pangilinan J."/>
            <person name="Park H.-J."/>
            <person name="Ramirez L."/>
            <person name="Alfaro M."/>
            <person name="Sun H."/>
            <person name="Tritt A."/>
            <person name="Yoshinaga Y."/>
            <person name="Zwiers L.-H."/>
            <person name="Turgeon B.G."/>
            <person name="Goodwin S.B."/>
            <person name="Spatafora J.W."/>
            <person name="Crous P.W."/>
            <person name="Grigoriev I.V."/>
        </authorList>
    </citation>
    <scope>NUCLEOTIDE SEQUENCE</scope>
    <source>
        <strain evidence="2 4">CBS 781.70</strain>
    </source>
</reference>
<dbReference type="AlphaFoldDB" id="A0A6G1GDH3"/>
<feature type="compositionally biased region" description="Acidic residues" evidence="1">
    <location>
        <begin position="193"/>
        <end position="205"/>
    </location>
</feature>
<feature type="compositionally biased region" description="Acidic residues" evidence="1">
    <location>
        <begin position="115"/>
        <end position="124"/>
    </location>
</feature>
<keyword evidence="3" id="KW-1185">Reference proteome</keyword>